<dbReference type="PANTHER" id="PTHR34986">
    <property type="entry name" value="EVOLVED BETA-GALACTOSIDASE SUBUNIT BETA"/>
    <property type="match status" value="1"/>
</dbReference>
<evidence type="ECO:0000313" key="2">
    <source>
        <dbReference type="Proteomes" id="UP000653578"/>
    </source>
</evidence>
<dbReference type="PANTHER" id="PTHR34986:SF1">
    <property type="entry name" value="PROTEIN YIAL"/>
    <property type="match status" value="1"/>
</dbReference>
<sequence length="162" mass="18548">MGKEEPYLILGDFHKWSEDKWLYAERLAQHLDYLSTCTFDEIEDGVYPVGEDGTYLVVKTTATIPFSEALPERHQRYMDIHYILAGSETIGFARDSEKNQPVEVSPAIDDHTFFDAAENEMELTLCPGQFAIFMPSDIHRPWCKGTKSDFVRKALLKVIVPN</sequence>
<dbReference type="EMBL" id="WHNY01000005">
    <property type="protein sequence ID" value="NOU62722.1"/>
    <property type="molecule type" value="Genomic_DNA"/>
</dbReference>
<organism evidence="1 2">
    <name type="scientific">Paenibacillus plantarum</name>
    <dbReference type="NCBI Taxonomy" id="2654975"/>
    <lineage>
        <taxon>Bacteria</taxon>
        <taxon>Bacillati</taxon>
        <taxon>Bacillota</taxon>
        <taxon>Bacilli</taxon>
        <taxon>Bacillales</taxon>
        <taxon>Paenibacillaceae</taxon>
        <taxon>Paenibacillus</taxon>
    </lineage>
</organism>
<dbReference type="Gene3D" id="2.60.120.370">
    <property type="entry name" value="YhcH/YjgK/YiaL"/>
    <property type="match status" value="1"/>
</dbReference>
<keyword evidence="2" id="KW-1185">Reference proteome</keyword>
<dbReference type="Proteomes" id="UP000653578">
    <property type="component" value="Unassembled WGS sequence"/>
</dbReference>
<evidence type="ECO:0000313" key="1">
    <source>
        <dbReference type="EMBL" id="NOU62722.1"/>
    </source>
</evidence>
<comment type="caution">
    <text evidence="1">The sequence shown here is derived from an EMBL/GenBank/DDBJ whole genome shotgun (WGS) entry which is preliminary data.</text>
</comment>
<reference evidence="1 2" key="1">
    <citation type="submission" date="2019-10" db="EMBL/GenBank/DDBJ databases">
        <title>Description of Paenibacillus humi sp. nov.</title>
        <authorList>
            <person name="Carlier A."/>
            <person name="Qi S."/>
        </authorList>
    </citation>
    <scope>NUCLEOTIDE SEQUENCE [LARGE SCALE GENOMIC DNA]</scope>
    <source>
        <strain evidence="1 2">LMG 31461</strain>
    </source>
</reference>
<dbReference type="NCBIfam" id="TIGR00022">
    <property type="entry name" value="YhcH/YjgK/YiaL family protein"/>
    <property type="match status" value="1"/>
</dbReference>
<gene>
    <name evidence="1" type="ORF">GC096_01510</name>
</gene>
<dbReference type="SUPFAM" id="SSF51197">
    <property type="entry name" value="Clavaminate synthase-like"/>
    <property type="match status" value="1"/>
</dbReference>
<dbReference type="InterPro" id="IPR037012">
    <property type="entry name" value="NanQ/TabA/YiaL_sf"/>
</dbReference>
<accession>A0ABX1X2Y4</accession>
<name>A0ABX1X2Y4_9BACL</name>
<dbReference type="Pfam" id="PF04074">
    <property type="entry name" value="DUF386"/>
    <property type="match status" value="1"/>
</dbReference>
<dbReference type="InterPro" id="IPR004375">
    <property type="entry name" value="NanQ/TabA/YiaL"/>
</dbReference>
<proteinExistence type="predicted"/>
<protein>
    <submittedName>
        <fullName evidence="1">DUF386 family protein</fullName>
    </submittedName>
</protein>